<sequence length="120" mass="13696">LERRFQAPDAPLTKFYDSWQKAWKLREDALNSVDVSFIAYSAACRKIETVQTKPVQRSDRLNLEQNTTAAVKTKSTVVVKANKIKKNNIKRARRKSEEIVVTPKGDEDVLEDLMLSDGED</sequence>
<protein>
    <submittedName>
        <fullName evidence="1">BUB1 N-terminal domain-containing protein</fullName>
    </submittedName>
</protein>
<name>A0A0R3Q9Z7_9BILA</name>
<accession>A0A0R3Q9Z7</accession>
<dbReference type="STRING" id="42155.A0A0R3Q9Z7"/>
<organism evidence="1">
    <name type="scientific">Brugia timori</name>
    <dbReference type="NCBI Taxonomy" id="42155"/>
    <lineage>
        <taxon>Eukaryota</taxon>
        <taxon>Metazoa</taxon>
        <taxon>Ecdysozoa</taxon>
        <taxon>Nematoda</taxon>
        <taxon>Chromadorea</taxon>
        <taxon>Rhabditida</taxon>
        <taxon>Spirurina</taxon>
        <taxon>Spiruromorpha</taxon>
        <taxon>Filarioidea</taxon>
        <taxon>Onchocercidae</taxon>
        <taxon>Brugia</taxon>
    </lineage>
</organism>
<dbReference type="WBParaSite" id="BTMF_0000315801-mRNA-1">
    <property type="protein sequence ID" value="BTMF_0000315801-mRNA-1"/>
    <property type="gene ID" value="BTMF_0000315801"/>
</dbReference>
<evidence type="ECO:0000313" key="1">
    <source>
        <dbReference type="WBParaSite" id="BTMF_0000315801-mRNA-1"/>
    </source>
</evidence>
<proteinExistence type="predicted"/>
<reference evidence="1" key="1">
    <citation type="submission" date="2017-02" db="UniProtKB">
        <authorList>
            <consortium name="WormBaseParasite"/>
        </authorList>
    </citation>
    <scope>IDENTIFICATION</scope>
</reference>
<dbReference type="AlphaFoldDB" id="A0A0R3Q9Z7"/>